<reference evidence="2 3" key="1">
    <citation type="journal article" date="2024" name="G3 (Bethesda)">
        <title>Genome assembly of Hibiscus sabdariffa L. provides insights into metabolisms of medicinal natural products.</title>
        <authorList>
            <person name="Kim T."/>
        </authorList>
    </citation>
    <scope>NUCLEOTIDE SEQUENCE [LARGE SCALE GENOMIC DNA]</scope>
    <source>
        <strain evidence="2">TK-2024</strain>
        <tissue evidence="2">Old leaves</tissue>
    </source>
</reference>
<name>A0ABR2QS99_9ROSI</name>
<feature type="transmembrane region" description="Helical" evidence="1">
    <location>
        <begin position="20"/>
        <end position="42"/>
    </location>
</feature>
<evidence type="ECO:0000313" key="3">
    <source>
        <dbReference type="Proteomes" id="UP001396334"/>
    </source>
</evidence>
<keyword evidence="1" id="KW-0812">Transmembrane</keyword>
<keyword evidence="3" id="KW-1185">Reference proteome</keyword>
<evidence type="ECO:0000313" key="2">
    <source>
        <dbReference type="EMBL" id="KAK9003550.1"/>
    </source>
</evidence>
<gene>
    <name evidence="2" type="ORF">V6N11_084192</name>
</gene>
<dbReference type="EMBL" id="JBBPBN010000033">
    <property type="protein sequence ID" value="KAK9003550.1"/>
    <property type="molecule type" value="Genomic_DNA"/>
</dbReference>
<sequence>MSLCERSFGLDSIWLMDSRLIHAMDIQNRVFCFLFFTLFVIWSRRSRSNHSHSELRKDVLNFPYDETKKIVHGNTILTEKDILR</sequence>
<evidence type="ECO:0000256" key="1">
    <source>
        <dbReference type="SAM" id="Phobius"/>
    </source>
</evidence>
<protein>
    <submittedName>
        <fullName evidence="2">Uncharacterized protein</fullName>
    </submittedName>
</protein>
<comment type="caution">
    <text evidence="2">The sequence shown here is derived from an EMBL/GenBank/DDBJ whole genome shotgun (WGS) entry which is preliminary data.</text>
</comment>
<accession>A0ABR2QS99</accession>
<proteinExistence type="predicted"/>
<keyword evidence="1" id="KW-1133">Transmembrane helix</keyword>
<keyword evidence="1" id="KW-0472">Membrane</keyword>
<organism evidence="2 3">
    <name type="scientific">Hibiscus sabdariffa</name>
    <name type="common">roselle</name>
    <dbReference type="NCBI Taxonomy" id="183260"/>
    <lineage>
        <taxon>Eukaryota</taxon>
        <taxon>Viridiplantae</taxon>
        <taxon>Streptophyta</taxon>
        <taxon>Embryophyta</taxon>
        <taxon>Tracheophyta</taxon>
        <taxon>Spermatophyta</taxon>
        <taxon>Magnoliopsida</taxon>
        <taxon>eudicotyledons</taxon>
        <taxon>Gunneridae</taxon>
        <taxon>Pentapetalae</taxon>
        <taxon>rosids</taxon>
        <taxon>malvids</taxon>
        <taxon>Malvales</taxon>
        <taxon>Malvaceae</taxon>
        <taxon>Malvoideae</taxon>
        <taxon>Hibiscus</taxon>
    </lineage>
</organism>
<dbReference type="Proteomes" id="UP001396334">
    <property type="component" value="Unassembled WGS sequence"/>
</dbReference>